<evidence type="ECO:0000256" key="2">
    <source>
        <dbReference type="ARBA" id="ARBA00010480"/>
    </source>
</evidence>
<dbReference type="GO" id="GO:0008879">
    <property type="term" value="F:glucose-1-phosphate thymidylyltransferase activity"/>
    <property type="evidence" value="ECO:0007669"/>
    <property type="project" value="UniProtKB-EC"/>
</dbReference>
<dbReference type="PANTHER" id="PTHR43532:SF1">
    <property type="entry name" value="GLUCOSE-1-PHOSPHATE THYMIDYLYLTRANSFERASE 1"/>
    <property type="match status" value="1"/>
</dbReference>
<feature type="non-terminal residue" evidence="10">
    <location>
        <position position="1"/>
    </location>
</feature>
<dbReference type="InterPro" id="IPR005907">
    <property type="entry name" value="G1P_thy_trans_s"/>
</dbReference>
<evidence type="ECO:0000256" key="8">
    <source>
        <dbReference type="ARBA" id="ARBA00049336"/>
    </source>
</evidence>
<dbReference type="PANTHER" id="PTHR43532">
    <property type="entry name" value="GLUCOSE-1-PHOSPHATE THYMIDYLYLTRANSFERASE"/>
    <property type="match status" value="1"/>
</dbReference>
<keyword evidence="7" id="KW-0460">Magnesium</keyword>
<evidence type="ECO:0000256" key="6">
    <source>
        <dbReference type="ARBA" id="ARBA00022723"/>
    </source>
</evidence>
<evidence type="ECO:0000256" key="4">
    <source>
        <dbReference type="ARBA" id="ARBA00022679"/>
    </source>
</evidence>
<comment type="cofactor">
    <cofactor evidence="1">
        <name>Mg(2+)</name>
        <dbReference type="ChEBI" id="CHEBI:18420"/>
    </cofactor>
</comment>
<dbReference type="InterPro" id="IPR029044">
    <property type="entry name" value="Nucleotide-diphossugar_trans"/>
</dbReference>
<evidence type="ECO:0000256" key="3">
    <source>
        <dbReference type="ARBA" id="ARBA00012461"/>
    </source>
</evidence>
<name>A0A1J5BBJ5_9BACT</name>
<dbReference type="GO" id="GO:0046872">
    <property type="term" value="F:metal ion binding"/>
    <property type="evidence" value="ECO:0007669"/>
    <property type="project" value="UniProtKB-KW"/>
</dbReference>
<dbReference type="InterPro" id="IPR005835">
    <property type="entry name" value="NTP_transferase_dom"/>
</dbReference>
<comment type="catalytic activity">
    <reaction evidence="8">
        <text>dTTP + alpha-D-glucose 1-phosphate + H(+) = dTDP-alpha-D-glucose + diphosphate</text>
        <dbReference type="Rhea" id="RHEA:15225"/>
        <dbReference type="ChEBI" id="CHEBI:15378"/>
        <dbReference type="ChEBI" id="CHEBI:33019"/>
        <dbReference type="ChEBI" id="CHEBI:37568"/>
        <dbReference type="ChEBI" id="CHEBI:57477"/>
        <dbReference type="ChEBI" id="CHEBI:58601"/>
        <dbReference type="EC" id="2.7.7.24"/>
    </reaction>
</comment>
<dbReference type="EC" id="2.7.7.24" evidence="3"/>
<dbReference type="Proteomes" id="UP000183605">
    <property type="component" value="Unassembled WGS sequence"/>
</dbReference>
<keyword evidence="10" id="KW-0167">Capsid protein</keyword>
<accession>A0A1J5BBJ5</accession>
<dbReference type="Pfam" id="PF00483">
    <property type="entry name" value="NTP_transferase"/>
    <property type="match status" value="1"/>
</dbReference>
<feature type="domain" description="Nucleotidyl transferase" evidence="9">
    <location>
        <begin position="1"/>
        <end position="230"/>
    </location>
</feature>
<organism evidence="10 11">
    <name type="scientific">Candidatus Beckwithbacteria bacterium CG2_30_44_31</name>
    <dbReference type="NCBI Taxonomy" id="1805035"/>
    <lineage>
        <taxon>Bacteria</taxon>
        <taxon>Candidatus Beckwithiibacteriota</taxon>
    </lineage>
</organism>
<protein>
    <recommendedName>
        <fullName evidence="3">glucose-1-phosphate thymidylyltransferase</fullName>
        <ecNumber evidence="3">2.7.7.24</ecNumber>
    </recommendedName>
</protein>
<comment type="caution">
    <text evidence="10">The sequence shown here is derived from an EMBL/GenBank/DDBJ whole genome shotgun (WGS) entry which is preliminary data.</text>
</comment>
<evidence type="ECO:0000259" key="9">
    <source>
        <dbReference type="Pfam" id="PF00483"/>
    </source>
</evidence>
<evidence type="ECO:0000313" key="11">
    <source>
        <dbReference type="Proteomes" id="UP000183605"/>
    </source>
</evidence>
<sequence length="249" mass="27715">ILAGGKGTRLHPLTLATNKHLLPVYDQPMIYYPIKTLVNAGIKDILIVSGDIHAGQFINMLRNGKEFGIRHLEYAYQEGGSKGIADALKYAEDFADNGPIAVILGDNTTDANISQPVKNFKQGAVIFLKKVIDPERFGNPVFSPDNPQQIATIIEKPQKPRSPYAVTGLYIFDNTVFSKIKTLKPSGRGELEITDINNAYIKEGSLKWQELTGYWSDAGTFHSLFRSNRYWAKKKLGSQYQAVIKGKQI</sequence>
<keyword evidence="10" id="KW-0946">Virion</keyword>
<evidence type="ECO:0000313" key="10">
    <source>
        <dbReference type="EMBL" id="OIP04238.1"/>
    </source>
</evidence>
<comment type="similarity">
    <text evidence="2">Belongs to the glucose-1-phosphate thymidylyltransferase family.</text>
</comment>
<reference evidence="10 11" key="1">
    <citation type="journal article" date="2016" name="Environ. Microbiol.">
        <title>Genomic resolution of a cold subsurface aquifer community provides metabolic insights for novel microbes adapted to high CO concentrations.</title>
        <authorList>
            <person name="Probst A.J."/>
            <person name="Castelle C.J."/>
            <person name="Singh A."/>
            <person name="Brown C.T."/>
            <person name="Anantharaman K."/>
            <person name="Sharon I."/>
            <person name="Hug L.A."/>
            <person name="Burstein D."/>
            <person name="Emerson J.B."/>
            <person name="Thomas B.C."/>
            <person name="Banfield J.F."/>
        </authorList>
    </citation>
    <scope>NUCLEOTIDE SEQUENCE [LARGE SCALE GENOMIC DNA]</scope>
    <source>
        <strain evidence="10">CG2_30_44_31</strain>
    </source>
</reference>
<proteinExistence type="inferred from homology"/>
<dbReference type="Gene3D" id="3.90.550.10">
    <property type="entry name" value="Spore Coat Polysaccharide Biosynthesis Protein SpsA, Chain A"/>
    <property type="match status" value="1"/>
</dbReference>
<dbReference type="EMBL" id="MNXQ01000010">
    <property type="protein sequence ID" value="OIP04238.1"/>
    <property type="molecule type" value="Genomic_DNA"/>
</dbReference>
<evidence type="ECO:0000256" key="7">
    <source>
        <dbReference type="ARBA" id="ARBA00022842"/>
    </source>
</evidence>
<gene>
    <name evidence="10" type="ORF">AUK18_00450</name>
</gene>
<keyword evidence="5" id="KW-0548">Nucleotidyltransferase</keyword>
<evidence type="ECO:0000256" key="1">
    <source>
        <dbReference type="ARBA" id="ARBA00001946"/>
    </source>
</evidence>
<dbReference type="AlphaFoldDB" id="A0A1J5BBJ5"/>
<keyword evidence="6" id="KW-0479">Metal-binding</keyword>
<dbReference type="SUPFAM" id="SSF53448">
    <property type="entry name" value="Nucleotide-diphospho-sugar transferases"/>
    <property type="match status" value="1"/>
</dbReference>
<keyword evidence="4" id="KW-0808">Transferase</keyword>
<evidence type="ECO:0000256" key="5">
    <source>
        <dbReference type="ARBA" id="ARBA00022695"/>
    </source>
</evidence>